<evidence type="ECO:0000313" key="3">
    <source>
        <dbReference type="EMBL" id="EAR93403.2"/>
    </source>
</evidence>
<evidence type="ECO:0000313" key="4">
    <source>
        <dbReference type="Proteomes" id="UP000009168"/>
    </source>
</evidence>
<dbReference type="RefSeq" id="XP_001013648.2">
    <property type="nucleotide sequence ID" value="XM_001013648.2"/>
</dbReference>
<protein>
    <submittedName>
        <fullName evidence="3">Uncharacterized protein</fullName>
    </submittedName>
</protein>
<evidence type="ECO:0000256" key="2">
    <source>
        <dbReference type="SAM" id="MobiDB-lite"/>
    </source>
</evidence>
<evidence type="ECO:0000256" key="1">
    <source>
        <dbReference type="SAM" id="Coils"/>
    </source>
</evidence>
<feature type="compositionally biased region" description="Low complexity" evidence="2">
    <location>
        <begin position="11"/>
        <end position="22"/>
    </location>
</feature>
<dbReference type="Proteomes" id="UP000009168">
    <property type="component" value="Unassembled WGS sequence"/>
</dbReference>
<organism evidence="3 4">
    <name type="scientific">Tetrahymena thermophila (strain SB210)</name>
    <dbReference type="NCBI Taxonomy" id="312017"/>
    <lineage>
        <taxon>Eukaryota</taxon>
        <taxon>Sar</taxon>
        <taxon>Alveolata</taxon>
        <taxon>Ciliophora</taxon>
        <taxon>Intramacronucleata</taxon>
        <taxon>Oligohymenophorea</taxon>
        <taxon>Hymenostomatida</taxon>
        <taxon>Tetrahymenina</taxon>
        <taxon>Tetrahymenidae</taxon>
        <taxon>Tetrahymena</taxon>
    </lineage>
</organism>
<feature type="region of interest" description="Disordered" evidence="2">
    <location>
        <begin position="184"/>
        <end position="219"/>
    </location>
</feature>
<feature type="region of interest" description="Disordered" evidence="2">
    <location>
        <begin position="1"/>
        <end position="22"/>
    </location>
</feature>
<feature type="region of interest" description="Disordered" evidence="2">
    <location>
        <begin position="138"/>
        <end position="157"/>
    </location>
</feature>
<sequence length="975" mass="115534">MKQFNFDMAGQSSSKSFQSNSKKQNIANQMKLNLVPQNSQNSNNQFSKNQQQLSPNFKVKLNLLTQMNSEKIYETQKSPIQQMAQYQLKQIHNSFSVEKKKKSLESLINLKNHLSPVQNSSKNNYFFVEKTNYKEDSKQFSQSPWNENSTATKLNKNKSPDYFQFQDVSMSNNENKKMPYFIETPNSKSDNKLPFQKRVGQNQRSSLTDLPTTQNEYSPGKQEQFLSTLRLPYIQINSQQLDSNIQKNKQAIKQMTQEMFLNKKQVVKKVKQPNKSVDLLEYFEQSKLPASSLANIKEAEFASPNSMQSLKKSSTLSVLKFINESKDNANRMQQEQQFQSTLCKITEGDEQPLKPKQHADTQNFMNYWQYKEKVNQNKDRNYKKVRQLNLQESLQKLESSSQKLGISSRLNYAEELKSPITNRQDQQVGSYTEFNVNQNQFDYSKLIDQSPQKAKEVQQKQKKKDEQEEALLLQNIITCEGAAQLIMEKFIEELSSEDSELKQTFNDSIQNNNAFNLGFVLKKYFLFCLEKVKEEYKQNHNNNKAMKTKREAKQEDLDSSLQNLILSEQFLEKSKDLINQILFNIGIDLSFIKEITKYFDEYGKFFIPQNNVKRIGMHNIEEILKRLLIQLVENHLLEKEIIQAQIGSMKNKPNYYLEEIQKKMLDFTVNLLNEHNESVFIQIADIKKFQQIHNFEYFMLKIILLNILRDMKLEWQNINIILEKVENIRLLFFREAKINSIDLFFDKKENHPIIKSYFMKNKFLVDCIGESNLDSFIRFLDQFVMGFRDYQNIKKYLNPKIQFNKDFVLKFGQELNEIIPEHVVRKETLILDIKHQLNKVLEALEQKKEKQEQHDEEQKQFLKSLEQINIQEMIYKLVDLVEYKIVTKEIPEDVQEQDLLVNSKFLDYFLHFTFQNKGLAFSYYDLEVAYSYFKMNSIKAFQYWIENLCKIINQSYPEIKEFNIFKYLSQFMKIY</sequence>
<feature type="compositionally biased region" description="Polar residues" evidence="2">
    <location>
        <begin position="139"/>
        <end position="154"/>
    </location>
</feature>
<reference evidence="4" key="1">
    <citation type="journal article" date="2006" name="PLoS Biol.">
        <title>Macronuclear genome sequence of the ciliate Tetrahymena thermophila, a model eukaryote.</title>
        <authorList>
            <person name="Eisen J.A."/>
            <person name="Coyne R.S."/>
            <person name="Wu M."/>
            <person name="Wu D."/>
            <person name="Thiagarajan M."/>
            <person name="Wortman J.R."/>
            <person name="Badger J.H."/>
            <person name="Ren Q."/>
            <person name="Amedeo P."/>
            <person name="Jones K.M."/>
            <person name="Tallon L.J."/>
            <person name="Delcher A.L."/>
            <person name="Salzberg S.L."/>
            <person name="Silva J.C."/>
            <person name="Haas B.J."/>
            <person name="Majoros W.H."/>
            <person name="Farzad M."/>
            <person name="Carlton J.M."/>
            <person name="Smith R.K. Jr."/>
            <person name="Garg J."/>
            <person name="Pearlman R.E."/>
            <person name="Karrer K.M."/>
            <person name="Sun L."/>
            <person name="Manning G."/>
            <person name="Elde N.C."/>
            <person name="Turkewitz A.P."/>
            <person name="Asai D.J."/>
            <person name="Wilkes D.E."/>
            <person name="Wang Y."/>
            <person name="Cai H."/>
            <person name="Collins K."/>
            <person name="Stewart B.A."/>
            <person name="Lee S.R."/>
            <person name="Wilamowska K."/>
            <person name="Weinberg Z."/>
            <person name="Ruzzo W.L."/>
            <person name="Wloga D."/>
            <person name="Gaertig J."/>
            <person name="Frankel J."/>
            <person name="Tsao C.-C."/>
            <person name="Gorovsky M.A."/>
            <person name="Keeling P.J."/>
            <person name="Waller R.F."/>
            <person name="Patron N.J."/>
            <person name="Cherry J.M."/>
            <person name="Stover N.A."/>
            <person name="Krieger C.J."/>
            <person name="del Toro C."/>
            <person name="Ryder H.F."/>
            <person name="Williamson S.C."/>
            <person name="Barbeau R.A."/>
            <person name="Hamilton E.P."/>
            <person name="Orias E."/>
        </authorList>
    </citation>
    <scope>NUCLEOTIDE SEQUENCE [LARGE SCALE GENOMIC DNA]</scope>
    <source>
        <strain evidence="4">SB210</strain>
    </source>
</reference>
<keyword evidence="1" id="KW-0175">Coiled coil</keyword>
<gene>
    <name evidence="3" type="ORF">TTHERM_00829450</name>
</gene>
<feature type="compositionally biased region" description="Polar residues" evidence="2">
    <location>
        <begin position="199"/>
        <end position="217"/>
    </location>
</feature>
<dbReference type="KEGG" id="tet:TTHERM_00829450"/>
<proteinExistence type="predicted"/>
<feature type="coiled-coil region" evidence="1">
    <location>
        <begin position="830"/>
        <end position="860"/>
    </location>
</feature>
<keyword evidence="4" id="KW-1185">Reference proteome</keyword>
<name>Q23A77_TETTS</name>
<dbReference type="AlphaFoldDB" id="Q23A77"/>
<accession>Q23A77</accession>
<dbReference type="InParanoid" id="Q23A77"/>
<dbReference type="EMBL" id="GG662725">
    <property type="protein sequence ID" value="EAR93403.2"/>
    <property type="molecule type" value="Genomic_DNA"/>
</dbReference>
<dbReference type="GeneID" id="7830156"/>
<dbReference type="HOGENOM" id="CLU_310051_0_0_1"/>